<dbReference type="InterPro" id="IPR016181">
    <property type="entry name" value="Acyl_CoA_acyltransferase"/>
</dbReference>
<dbReference type="Pfam" id="PF00583">
    <property type="entry name" value="Acetyltransf_1"/>
    <property type="match status" value="1"/>
</dbReference>
<sequence length="150" mass="17290">MLTYRKAGIKDVFLLISLYNSAFYEDYIHYGKCPGYGKSKKEMETSISTFSKYIISCQSTPVGVISFKNQGDGSYYLGCLCVIPPYQKKGIGTHAFQYMLSLCSDWKRITLITPVDKKENLNFYTQKCGFKKGNKRMDQEIEVVEFFVKR</sequence>
<name>A0AAC9QX07_EUBLI</name>
<evidence type="ECO:0000313" key="5">
    <source>
        <dbReference type="Proteomes" id="UP000192391"/>
    </source>
</evidence>
<dbReference type="Gene3D" id="3.40.630.30">
    <property type="match status" value="1"/>
</dbReference>
<reference evidence="5" key="1">
    <citation type="journal article" date="2017" name="Sci. Rep.">
        <title>Determination of the Genome and Primary Transcriptome of Syngas Fermenting Eubacterium limosum ATCC 8486.</title>
        <authorList>
            <person name="Song Y."/>
            <person name="Shin J."/>
            <person name="Jeong Y."/>
            <person name="Jin S."/>
            <person name="Lee J.K."/>
            <person name="Kim D.R."/>
            <person name="Kim S.C."/>
            <person name="Cho S."/>
            <person name="Cho B.K."/>
        </authorList>
    </citation>
    <scope>NUCLEOTIDE SEQUENCE [LARGE SCALE GENOMIC DNA]</scope>
    <source>
        <strain evidence="5">ATCC 8486</strain>
    </source>
</reference>
<dbReference type="RefSeq" id="WP_038351705.1">
    <property type="nucleotide sequence ID" value="NZ_CP019962.1"/>
</dbReference>
<evidence type="ECO:0000313" key="4">
    <source>
        <dbReference type="EMBL" id="ARD67185.1"/>
    </source>
</evidence>
<dbReference type="AlphaFoldDB" id="A0AAC9QX07"/>
<evidence type="ECO:0000256" key="1">
    <source>
        <dbReference type="ARBA" id="ARBA00022679"/>
    </source>
</evidence>
<dbReference type="PANTHER" id="PTHR42919">
    <property type="entry name" value="N-ALPHA-ACETYLTRANSFERASE"/>
    <property type="match status" value="1"/>
</dbReference>
<feature type="domain" description="N-acetyltransferase" evidence="3">
    <location>
        <begin position="2"/>
        <end position="150"/>
    </location>
</feature>
<dbReference type="PROSITE" id="PS51186">
    <property type="entry name" value="GNAT"/>
    <property type="match status" value="1"/>
</dbReference>
<keyword evidence="1" id="KW-0808">Transferase</keyword>
<dbReference type="InterPro" id="IPR051556">
    <property type="entry name" value="N-term/lysine_N-AcTrnsfr"/>
</dbReference>
<evidence type="ECO:0000256" key="2">
    <source>
        <dbReference type="ARBA" id="ARBA00023315"/>
    </source>
</evidence>
<protein>
    <submittedName>
        <fullName evidence="4">N-acetyltransferase</fullName>
    </submittedName>
</protein>
<keyword evidence="2" id="KW-0012">Acyltransferase</keyword>
<dbReference type="GO" id="GO:0016747">
    <property type="term" value="F:acyltransferase activity, transferring groups other than amino-acyl groups"/>
    <property type="evidence" value="ECO:0007669"/>
    <property type="project" value="InterPro"/>
</dbReference>
<dbReference type="InterPro" id="IPR000182">
    <property type="entry name" value="GNAT_dom"/>
</dbReference>
<proteinExistence type="predicted"/>
<gene>
    <name evidence="4" type="ORF">B2M23_17315</name>
</gene>
<dbReference type="Proteomes" id="UP000192391">
    <property type="component" value="Chromosome"/>
</dbReference>
<accession>A0AAC9QX07</accession>
<evidence type="ECO:0000259" key="3">
    <source>
        <dbReference type="PROSITE" id="PS51186"/>
    </source>
</evidence>
<dbReference type="SUPFAM" id="SSF55729">
    <property type="entry name" value="Acyl-CoA N-acyltransferases (Nat)"/>
    <property type="match status" value="1"/>
</dbReference>
<organism evidence="4 5">
    <name type="scientific">Eubacterium limosum</name>
    <dbReference type="NCBI Taxonomy" id="1736"/>
    <lineage>
        <taxon>Bacteria</taxon>
        <taxon>Bacillati</taxon>
        <taxon>Bacillota</taxon>
        <taxon>Clostridia</taxon>
        <taxon>Eubacteriales</taxon>
        <taxon>Eubacteriaceae</taxon>
        <taxon>Eubacterium</taxon>
    </lineage>
</organism>
<dbReference type="EMBL" id="CP019962">
    <property type="protein sequence ID" value="ARD67185.1"/>
    <property type="molecule type" value="Genomic_DNA"/>
</dbReference>
<dbReference type="PANTHER" id="PTHR42919:SF8">
    <property type="entry name" value="N-ALPHA-ACETYLTRANSFERASE 50"/>
    <property type="match status" value="1"/>
</dbReference>
<dbReference type="CDD" id="cd04301">
    <property type="entry name" value="NAT_SF"/>
    <property type="match status" value="1"/>
</dbReference>
<dbReference type="KEGG" id="elim:B2M23_17315"/>